<comment type="subcellular location">
    <subcellularLocation>
        <location evidence="4 6">Cytoplasm</location>
    </subcellularLocation>
</comment>
<dbReference type="PANTHER" id="PTHR10938:SF0">
    <property type="entry name" value="TRANSLATION INITIATION FACTOR IF-3, MITOCHONDRIAL"/>
    <property type="match status" value="1"/>
</dbReference>
<gene>
    <name evidence="4" type="primary">infC</name>
    <name evidence="10" type="ORF">ENI35_04530</name>
</gene>
<evidence type="ECO:0000313" key="10">
    <source>
        <dbReference type="EMBL" id="HEC68063.1"/>
    </source>
</evidence>
<keyword evidence="3 4" id="KW-0648">Protein biosynthesis</keyword>
<dbReference type="Gene3D" id="3.10.20.80">
    <property type="entry name" value="Translation initiation factor 3 (IF-3), N-terminal domain"/>
    <property type="match status" value="1"/>
</dbReference>
<dbReference type="InterPro" id="IPR019815">
    <property type="entry name" value="Translation_initiation_fac_3_C"/>
</dbReference>
<comment type="similarity">
    <text evidence="1 4 6">Belongs to the IF-3 family.</text>
</comment>
<dbReference type="SUPFAM" id="SSF55200">
    <property type="entry name" value="Translation initiation factor IF3, C-terminal domain"/>
    <property type="match status" value="1"/>
</dbReference>
<comment type="function">
    <text evidence="4 6">IF-3 binds to the 30S ribosomal subunit and shifts the equilibrium between 70S ribosomes and their 50S and 30S subunits in favor of the free subunits, thus enhancing the availability of 30S subunits on which protein synthesis initiation begins.</text>
</comment>
<evidence type="ECO:0000256" key="2">
    <source>
        <dbReference type="ARBA" id="ARBA00022540"/>
    </source>
</evidence>
<dbReference type="GO" id="GO:0032790">
    <property type="term" value="P:ribosome disassembly"/>
    <property type="evidence" value="ECO:0007669"/>
    <property type="project" value="TreeGrafter"/>
</dbReference>
<dbReference type="Gene3D" id="3.30.110.10">
    <property type="entry name" value="Translation initiation factor 3 (IF-3), C-terminal domain"/>
    <property type="match status" value="1"/>
</dbReference>
<dbReference type="OrthoDB" id="9806014at2"/>
<sequence length="167" mass="19622">MSKVRVNRQIKVRQMRLIDVDGKQIGIVSLEEALQRAEEEGLDLVEVAPNANPPVCRIMDYGKYKYQQKKKQQEARKKQAQVQVKEIKMRPKIEEHDFQFKLKHIKRFLKEKALVKVVMWFRGREIIHADLGKAVMERVIEETKDLSKVQTPPTMEGRRMTMVLAPK</sequence>
<evidence type="ECO:0000259" key="9">
    <source>
        <dbReference type="Pfam" id="PF05198"/>
    </source>
</evidence>
<dbReference type="PROSITE" id="PS00938">
    <property type="entry name" value="IF3"/>
    <property type="match status" value="1"/>
</dbReference>
<evidence type="ECO:0000256" key="6">
    <source>
        <dbReference type="RuleBase" id="RU000646"/>
    </source>
</evidence>
<evidence type="ECO:0000256" key="3">
    <source>
        <dbReference type="ARBA" id="ARBA00022917"/>
    </source>
</evidence>
<feature type="coiled-coil region" evidence="7">
    <location>
        <begin position="20"/>
        <end position="90"/>
    </location>
</feature>
<dbReference type="GO" id="GO:0043022">
    <property type="term" value="F:ribosome binding"/>
    <property type="evidence" value="ECO:0007669"/>
    <property type="project" value="UniProtKB-ARBA"/>
</dbReference>
<organism evidence="10">
    <name type="scientific">Desulfofervidus auxilii</name>
    <dbReference type="NCBI Taxonomy" id="1621989"/>
    <lineage>
        <taxon>Bacteria</taxon>
        <taxon>Pseudomonadati</taxon>
        <taxon>Thermodesulfobacteriota</taxon>
        <taxon>Candidatus Desulfofervidia</taxon>
        <taxon>Candidatus Desulfofervidales</taxon>
        <taxon>Candidatus Desulfofervidaceae</taxon>
        <taxon>Candidatus Desulfofervidus</taxon>
    </lineage>
</organism>
<dbReference type="InterPro" id="IPR036788">
    <property type="entry name" value="T_IF-3_C_sf"/>
</dbReference>
<protein>
    <recommendedName>
        <fullName evidence="4 5">Translation initiation factor IF-3</fullName>
    </recommendedName>
</protein>
<keyword evidence="7" id="KW-0175">Coiled coil</keyword>
<dbReference type="EMBL" id="DRIH01000156">
    <property type="protein sequence ID" value="HEC68063.1"/>
    <property type="molecule type" value="Genomic_DNA"/>
</dbReference>
<evidence type="ECO:0000256" key="7">
    <source>
        <dbReference type="SAM" id="Coils"/>
    </source>
</evidence>
<dbReference type="InterPro" id="IPR019814">
    <property type="entry name" value="Translation_initiation_fac_3_N"/>
</dbReference>
<comment type="subunit">
    <text evidence="4 6">Monomer.</text>
</comment>
<dbReference type="FunFam" id="3.10.20.80:FF:000001">
    <property type="entry name" value="Translation initiation factor IF-3"/>
    <property type="match status" value="1"/>
</dbReference>
<dbReference type="FunFam" id="3.30.110.10:FF:000001">
    <property type="entry name" value="Translation initiation factor IF-3"/>
    <property type="match status" value="1"/>
</dbReference>
<comment type="caution">
    <text evidence="10">The sequence shown here is derived from an EMBL/GenBank/DDBJ whole genome shotgun (WGS) entry which is preliminary data.</text>
</comment>
<name>A0A7C1VPG6_DESA2</name>
<reference evidence="10" key="1">
    <citation type="journal article" date="2020" name="mSystems">
        <title>Genome- and Community-Level Interaction Insights into Carbon Utilization and Element Cycling Functions of Hydrothermarchaeota in Hydrothermal Sediment.</title>
        <authorList>
            <person name="Zhou Z."/>
            <person name="Liu Y."/>
            <person name="Xu W."/>
            <person name="Pan J."/>
            <person name="Luo Z.H."/>
            <person name="Li M."/>
        </authorList>
    </citation>
    <scope>NUCLEOTIDE SEQUENCE [LARGE SCALE GENOMIC DNA]</scope>
    <source>
        <strain evidence="10">HyVt-389</strain>
    </source>
</reference>
<evidence type="ECO:0000256" key="5">
    <source>
        <dbReference type="NCBIfam" id="TIGR00168"/>
    </source>
</evidence>
<evidence type="ECO:0000256" key="1">
    <source>
        <dbReference type="ARBA" id="ARBA00005439"/>
    </source>
</evidence>
<feature type="domain" description="Translation initiation factor 3 N-terminal" evidence="9">
    <location>
        <begin position="6"/>
        <end position="75"/>
    </location>
</feature>
<dbReference type="GO" id="GO:0016020">
    <property type="term" value="C:membrane"/>
    <property type="evidence" value="ECO:0007669"/>
    <property type="project" value="TreeGrafter"/>
</dbReference>
<dbReference type="Pfam" id="PF00707">
    <property type="entry name" value="IF3_C"/>
    <property type="match status" value="1"/>
</dbReference>
<dbReference type="PANTHER" id="PTHR10938">
    <property type="entry name" value="TRANSLATION INITIATION FACTOR IF-3"/>
    <property type="match status" value="1"/>
</dbReference>
<keyword evidence="2 4" id="KW-0396">Initiation factor</keyword>
<dbReference type="Pfam" id="PF05198">
    <property type="entry name" value="IF3_N"/>
    <property type="match status" value="1"/>
</dbReference>
<dbReference type="GO" id="GO:0003743">
    <property type="term" value="F:translation initiation factor activity"/>
    <property type="evidence" value="ECO:0007669"/>
    <property type="project" value="UniProtKB-UniRule"/>
</dbReference>
<dbReference type="InterPro" id="IPR036787">
    <property type="entry name" value="T_IF-3_N_sf"/>
</dbReference>
<dbReference type="NCBIfam" id="TIGR00168">
    <property type="entry name" value="infC"/>
    <property type="match status" value="1"/>
</dbReference>
<dbReference type="InterPro" id="IPR019813">
    <property type="entry name" value="Translation_initiation_fac3_CS"/>
</dbReference>
<proteinExistence type="inferred from homology"/>
<feature type="domain" description="Translation initiation factor 3 C-terminal" evidence="8">
    <location>
        <begin position="82"/>
        <end position="167"/>
    </location>
</feature>
<evidence type="ECO:0000256" key="4">
    <source>
        <dbReference type="HAMAP-Rule" id="MF_00080"/>
    </source>
</evidence>
<keyword evidence="4" id="KW-0963">Cytoplasm</keyword>
<dbReference type="GO" id="GO:0005829">
    <property type="term" value="C:cytosol"/>
    <property type="evidence" value="ECO:0007669"/>
    <property type="project" value="TreeGrafter"/>
</dbReference>
<dbReference type="SUPFAM" id="SSF54364">
    <property type="entry name" value="Translation initiation factor IF3, N-terminal domain"/>
    <property type="match status" value="1"/>
</dbReference>
<dbReference type="RefSeq" id="WP_082757668.1">
    <property type="nucleotide sequence ID" value="NZ_CP013015.1"/>
</dbReference>
<evidence type="ECO:0000259" key="8">
    <source>
        <dbReference type="Pfam" id="PF00707"/>
    </source>
</evidence>
<accession>A0A7C1VPG6</accession>
<dbReference type="HAMAP" id="MF_00080">
    <property type="entry name" value="IF_3"/>
    <property type="match status" value="1"/>
</dbReference>
<dbReference type="AlphaFoldDB" id="A0A7C1VPG6"/>
<dbReference type="InterPro" id="IPR001288">
    <property type="entry name" value="Translation_initiation_fac_3"/>
</dbReference>
<dbReference type="Proteomes" id="UP000885738">
    <property type="component" value="Unassembled WGS sequence"/>
</dbReference>